<dbReference type="InterPro" id="IPR017871">
    <property type="entry name" value="ABC_transporter-like_CS"/>
</dbReference>
<sequence length="298" mass="31656">MIEFRSVTKQFPDGTVAVDDFSLVIPSHKTTVLVGSSGSGKTTLLRMINRMVDPTSGSVEIDGDNIATLAPVKLRRSIGYVMQNSGLLPHRKVVDNVATVPLLRGVPRRQARADALELLDTVGLDRSLADRYPSQLSGGQQQRVGVARGLAVNPNILLMDEPFGAVDPIVRAELQQELLRLQHELGKTVVFVTHDIDEAFLLGDQVVILRTGGLIAQIGSPAEILANPADDFVASFVGADRGKRVLHLESHTNGDVLVDADGRLAGVLARGSHPNAVPDEKAGPYAGPGAPAQGGDPR</sequence>
<dbReference type="PROSITE" id="PS00211">
    <property type="entry name" value="ABC_TRANSPORTER_1"/>
    <property type="match status" value="1"/>
</dbReference>
<dbReference type="SUPFAM" id="SSF52540">
    <property type="entry name" value="P-loop containing nucleoside triphosphate hydrolases"/>
    <property type="match status" value="1"/>
</dbReference>
<evidence type="ECO:0000313" key="8">
    <source>
        <dbReference type="Proteomes" id="UP000298218"/>
    </source>
</evidence>
<feature type="domain" description="ABC transporter" evidence="6">
    <location>
        <begin position="2"/>
        <end position="237"/>
    </location>
</feature>
<dbReference type="PANTHER" id="PTHR43869:SF1">
    <property type="entry name" value="GLYCINE BETAINE_PROLINE BETAINE TRANSPORT SYSTEM ATP-BINDING PROTEIN PROV"/>
    <property type="match status" value="1"/>
</dbReference>
<evidence type="ECO:0000256" key="1">
    <source>
        <dbReference type="ARBA" id="ARBA00022448"/>
    </source>
</evidence>
<dbReference type="SMART" id="SM00382">
    <property type="entry name" value="AAA"/>
    <property type="match status" value="1"/>
</dbReference>
<dbReference type="InterPro" id="IPR051921">
    <property type="entry name" value="ABC_osmolyte_uptake_ATP-bind"/>
</dbReference>
<gene>
    <name evidence="7" type="ORF">E3T53_07905</name>
</gene>
<keyword evidence="2" id="KW-0547">Nucleotide-binding</keyword>
<reference evidence="7 8" key="1">
    <citation type="submission" date="2019-03" db="EMBL/GenBank/DDBJ databases">
        <title>Genomics of glacier-inhabiting Cryobacterium strains.</title>
        <authorList>
            <person name="Liu Q."/>
            <person name="Xin Y.-H."/>
        </authorList>
    </citation>
    <scope>NUCLEOTIDE SEQUENCE [LARGE SCALE GENOMIC DNA]</scope>
    <source>
        <strain evidence="7 8">CGMCC 1.4292</strain>
    </source>
</reference>
<dbReference type="Proteomes" id="UP000298218">
    <property type="component" value="Unassembled WGS sequence"/>
</dbReference>
<dbReference type="OrthoDB" id="9802264at2"/>
<proteinExistence type="predicted"/>
<dbReference type="InterPro" id="IPR003593">
    <property type="entry name" value="AAA+_ATPase"/>
</dbReference>
<evidence type="ECO:0000259" key="6">
    <source>
        <dbReference type="PROSITE" id="PS50893"/>
    </source>
</evidence>
<name>A0A4Y8KUG8_9MICO</name>
<dbReference type="EC" id="7.6.2.9" evidence="4"/>
<dbReference type="EMBL" id="SOHQ01000025">
    <property type="protein sequence ID" value="TFD79335.1"/>
    <property type="molecule type" value="Genomic_DNA"/>
</dbReference>
<dbReference type="PROSITE" id="PS50893">
    <property type="entry name" value="ABC_TRANSPORTER_2"/>
    <property type="match status" value="1"/>
</dbReference>
<protein>
    <recommendedName>
        <fullName evidence="4">ABC-type quaternary amine transporter</fullName>
        <ecNumber evidence="4">7.6.2.9</ecNumber>
    </recommendedName>
</protein>
<dbReference type="AlphaFoldDB" id="A0A4Y8KUG8"/>
<dbReference type="Pfam" id="PF00005">
    <property type="entry name" value="ABC_tran"/>
    <property type="match status" value="1"/>
</dbReference>
<keyword evidence="8" id="KW-1185">Reference proteome</keyword>
<dbReference type="GO" id="GO:0016887">
    <property type="term" value="F:ATP hydrolysis activity"/>
    <property type="evidence" value="ECO:0007669"/>
    <property type="project" value="InterPro"/>
</dbReference>
<dbReference type="InterPro" id="IPR003439">
    <property type="entry name" value="ABC_transporter-like_ATP-bd"/>
</dbReference>
<evidence type="ECO:0000256" key="5">
    <source>
        <dbReference type="SAM" id="MobiDB-lite"/>
    </source>
</evidence>
<accession>A0A4Y8KUG8</accession>
<evidence type="ECO:0000256" key="2">
    <source>
        <dbReference type="ARBA" id="ARBA00022741"/>
    </source>
</evidence>
<evidence type="ECO:0000313" key="7">
    <source>
        <dbReference type="EMBL" id="TFD79335.1"/>
    </source>
</evidence>
<organism evidence="7 8">
    <name type="scientific">Cryobacterium psychrophilum</name>
    <dbReference type="NCBI Taxonomy" id="41988"/>
    <lineage>
        <taxon>Bacteria</taxon>
        <taxon>Bacillati</taxon>
        <taxon>Actinomycetota</taxon>
        <taxon>Actinomycetes</taxon>
        <taxon>Micrococcales</taxon>
        <taxon>Microbacteriaceae</taxon>
        <taxon>Cryobacterium</taxon>
    </lineage>
</organism>
<evidence type="ECO:0000256" key="3">
    <source>
        <dbReference type="ARBA" id="ARBA00022840"/>
    </source>
</evidence>
<feature type="region of interest" description="Disordered" evidence="5">
    <location>
        <begin position="270"/>
        <end position="298"/>
    </location>
</feature>
<feature type="compositionally biased region" description="Low complexity" evidence="5">
    <location>
        <begin position="283"/>
        <end position="298"/>
    </location>
</feature>
<dbReference type="RefSeq" id="WP_134174781.1">
    <property type="nucleotide sequence ID" value="NZ_SODI01000001.1"/>
</dbReference>
<keyword evidence="1" id="KW-0813">Transport</keyword>
<evidence type="ECO:0000256" key="4">
    <source>
        <dbReference type="ARBA" id="ARBA00066388"/>
    </source>
</evidence>
<dbReference type="FunFam" id="3.40.50.300:FF:000425">
    <property type="entry name" value="Probable ABC transporter, ATP-binding subunit"/>
    <property type="match status" value="1"/>
</dbReference>
<dbReference type="GO" id="GO:0005524">
    <property type="term" value="F:ATP binding"/>
    <property type="evidence" value="ECO:0007669"/>
    <property type="project" value="UniProtKB-KW"/>
</dbReference>
<dbReference type="Gene3D" id="3.40.50.300">
    <property type="entry name" value="P-loop containing nucleotide triphosphate hydrolases"/>
    <property type="match status" value="1"/>
</dbReference>
<comment type="caution">
    <text evidence="7">The sequence shown here is derived from an EMBL/GenBank/DDBJ whole genome shotgun (WGS) entry which is preliminary data.</text>
</comment>
<dbReference type="InterPro" id="IPR027417">
    <property type="entry name" value="P-loop_NTPase"/>
</dbReference>
<keyword evidence="3 7" id="KW-0067">ATP-binding</keyword>
<dbReference type="GO" id="GO:0015418">
    <property type="term" value="F:ABC-type quaternary ammonium compound transporting activity"/>
    <property type="evidence" value="ECO:0007669"/>
    <property type="project" value="UniProtKB-EC"/>
</dbReference>
<dbReference type="PANTHER" id="PTHR43869">
    <property type="entry name" value="GLYCINE BETAINE/PROLINE BETAINE TRANSPORT SYSTEM ATP-BINDING PROTEIN PROV"/>
    <property type="match status" value="1"/>
</dbReference>